<evidence type="ECO:0000259" key="4">
    <source>
        <dbReference type="Pfam" id="PF03816"/>
    </source>
</evidence>
<feature type="compositionally biased region" description="Polar residues" evidence="2">
    <location>
        <begin position="48"/>
        <end position="60"/>
    </location>
</feature>
<dbReference type="Gene3D" id="3.40.630.190">
    <property type="entry name" value="LCP protein"/>
    <property type="match status" value="1"/>
</dbReference>
<dbReference type="EMBL" id="CP129674">
    <property type="protein sequence ID" value="XDS43703.1"/>
    <property type="molecule type" value="Genomic_DNA"/>
</dbReference>
<dbReference type="PANTHER" id="PTHR33392">
    <property type="entry name" value="POLYISOPRENYL-TEICHOIC ACID--PEPTIDOGLYCAN TEICHOIC ACID TRANSFERASE TAGU"/>
    <property type="match status" value="1"/>
</dbReference>
<dbReference type="RefSeq" id="WP_369343297.1">
    <property type="nucleotide sequence ID" value="NZ_CP129674.1"/>
</dbReference>
<dbReference type="AlphaFoldDB" id="A0AB39U3Y7"/>
<feature type="region of interest" description="Disordered" evidence="2">
    <location>
        <begin position="181"/>
        <end position="201"/>
    </location>
</feature>
<feature type="compositionally biased region" description="Low complexity" evidence="2">
    <location>
        <begin position="97"/>
        <end position="110"/>
    </location>
</feature>
<keyword evidence="3" id="KW-0472">Membrane</keyword>
<dbReference type="InterPro" id="IPR004474">
    <property type="entry name" value="LytR_CpsA_psr"/>
</dbReference>
<dbReference type="InterPro" id="IPR050922">
    <property type="entry name" value="LytR/CpsA/Psr_CW_biosynth"/>
</dbReference>
<sequence>MARESEDATSGDTPPSFIPTHHSNKSSQSSSRARGKGSDALPSFAPRRSSSQGSHPTASNVRPYGSTRHSSGSSGSRNASGELDASRNGGGDQRHYQSSSSNISRPQSRSFPARPSGRGGNGGNTRMKFKFRRIIAVLIIVILLLLAVCGIGMWNWVNGQLNKKEMLTSAADTPAQSWLILGSDERDGTPGTGTDEDTPGFRTDTLLVLTKPKSGPSSLISIPRDSLVQNNGTYMKINAVAETGGYPALTGQVENITGQKIDHVALIKFGGLEKVVNALGGVELCYSSTVNDANSGLNWTEGCHVANGATALAFSRMRYSDPEGDFGRAKRQRQVIAAIVKKASSSATTSSPSTIQKVAKASLASIVVDNKTNPYTLLKMALAFKSASGTNGVTGSVYWTDPDYYPGNVGSTVRLDASKNKALFTSLADGTHERGTVGGQD</sequence>
<evidence type="ECO:0000256" key="2">
    <source>
        <dbReference type="SAM" id="MobiDB-lite"/>
    </source>
</evidence>
<name>A0AB39U3Y7_9BIFI</name>
<keyword evidence="3" id="KW-1133">Transmembrane helix</keyword>
<proteinExistence type="inferred from homology"/>
<dbReference type="PANTHER" id="PTHR33392:SF6">
    <property type="entry name" value="POLYISOPRENYL-TEICHOIC ACID--PEPTIDOGLYCAN TEICHOIC ACID TRANSFERASE TAGU"/>
    <property type="match status" value="1"/>
</dbReference>
<reference evidence="5" key="1">
    <citation type="submission" date="2023-07" db="EMBL/GenBank/DDBJ databases">
        <title>Bifidobacterium aquikefiriaerophilum sp. nov. and Bifidobacterium eccum sp. nov., isolated from water kefir.</title>
        <authorList>
            <person name="Breselge S."/>
            <person name="Bellassi P."/>
            <person name="Barcenilla C."/>
            <person name="Alvarez-Ordonez A."/>
            <person name="Morelli L."/>
            <person name="Cotter P.D."/>
        </authorList>
    </citation>
    <scope>NUCLEOTIDE SEQUENCE</scope>
    <source>
        <strain evidence="5">WK041_4_12</strain>
    </source>
</reference>
<feature type="region of interest" description="Disordered" evidence="2">
    <location>
        <begin position="1"/>
        <end position="125"/>
    </location>
</feature>
<accession>A0AB39U3Y7</accession>
<evidence type="ECO:0000256" key="1">
    <source>
        <dbReference type="ARBA" id="ARBA00006068"/>
    </source>
</evidence>
<feature type="transmembrane region" description="Helical" evidence="3">
    <location>
        <begin position="134"/>
        <end position="157"/>
    </location>
</feature>
<gene>
    <name evidence="5" type="ORF">QN215_05145</name>
</gene>
<keyword evidence="3" id="KW-0812">Transmembrane</keyword>
<comment type="similarity">
    <text evidence="1">Belongs to the LytR/CpsA/Psr (LCP) family.</text>
</comment>
<feature type="domain" description="Cell envelope-related transcriptional attenuator" evidence="4">
    <location>
        <begin position="202"/>
        <end position="344"/>
    </location>
</feature>
<dbReference type="KEGG" id="baqk:QN215_05145"/>
<feature type="compositionally biased region" description="Low complexity" evidence="2">
    <location>
        <begin position="65"/>
        <end position="81"/>
    </location>
</feature>
<evidence type="ECO:0000313" key="5">
    <source>
        <dbReference type="EMBL" id="XDS43703.1"/>
    </source>
</evidence>
<dbReference type="Pfam" id="PF03816">
    <property type="entry name" value="LytR_cpsA_psr"/>
    <property type="match status" value="1"/>
</dbReference>
<organism evidence="5">
    <name type="scientific">Bifidobacterium aquikefiricola</name>
    <dbReference type="NCBI Taxonomy" id="3059038"/>
    <lineage>
        <taxon>Bacteria</taxon>
        <taxon>Bacillati</taxon>
        <taxon>Actinomycetota</taxon>
        <taxon>Actinomycetes</taxon>
        <taxon>Bifidobacteriales</taxon>
        <taxon>Bifidobacteriaceae</taxon>
        <taxon>Bifidobacterium</taxon>
    </lineage>
</organism>
<protein>
    <submittedName>
        <fullName evidence="5">LCP family protein</fullName>
    </submittedName>
</protein>
<evidence type="ECO:0000256" key="3">
    <source>
        <dbReference type="SAM" id="Phobius"/>
    </source>
</evidence>
<dbReference type="NCBIfam" id="TIGR00350">
    <property type="entry name" value="lytR_cpsA_psr"/>
    <property type="match status" value="1"/>
</dbReference>